<proteinExistence type="predicted"/>
<dbReference type="AlphaFoldDB" id="A0A4U1CUH1"/>
<evidence type="ECO:0000313" key="2">
    <source>
        <dbReference type="Proteomes" id="UP000309488"/>
    </source>
</evidence>
<name>A0A4U1CUH1_9SPHI</name>
<gene>
    <name evidence="1" type="ORF">FA048_02420</name>
</gene>
<dbReference type="OrthoDB" id="7826656at2"/>
<comment type="caution">
    <text evidence="1">The sequence shown here is derived from an EMBL/GenBank/DDBJ whole genome shotgun (WGS) entry which is preliminary data.</text>
</comment>
<keyword evidence="2" id="KW-1185">Reference proteome</keyword>
<reference evidence="1 2" key="1">
    <citation type="submission" date="2019-04" db="EMBL/GenBank/DDBJ databases">
        <title>Pedobacter sp. RP-3-22 sp. nov., isolated from Arctic soil.</title>
        <authorList>
            <person name="Dahal R.H."/>
            <person name="Kim D.-U."/>
        </authorList>
    </citation>
    <scope>NUCLEOTIDE SEQUENCE [LARGE SCALE GENOMIC DNA]</scope>
    <source>
        <strain evidence="1 2">RP-3-22</strain>
    </source>
</reference>
<dbReference type="RefSeq" id="WP_136838585.1">
    <property type="nucleotide sequence ID" value="NZ_SWBR01000001.1"/>
</dbReference>
<protein>
    <submittedName>
        <fullName evidence="1">Uncharacterized protein</fullName>
    </submittedName>
</protein>
<dbReference type="Proteomes" id="UP000309488">
    <property type="component" value="Unassembled WGS sequence"/>
</dbReference>
<dbReference type="EMBL" id="SWBR01000001">
    <property type="protein sequence ID" value="TKC12493.1"/>
    <property type="molecule type" value="Genomic_DNA"/>
</dbReference>
<sequence length="287" mass="30830">MKTLKIFISTLAAMLFFTSFLFAQNVFESGLRLKLDSLRREKEVGFFGNGILLPNGSVQSVMTPSGWGGGNTTYLYVVVGGIYPAEYATPKKADLITAAGLSFGDPKKYVNTSLSVNVGRVSELQDLSANIILSKQIFKASSISVGGIQLFASSSISDAPDATFYVAFSHSVQTVSSKSTGRSALGYTIGVGNGRFLYKSPKDIASGKGKYGTGVFANVSYELFKNMNINAEWSGLNLGFSSGLRPFSKSPLTLGYGVYNLTRNSGDRVSFIGTLAYPFILDKKVNY</sequence>
<organism evidence="1 2">
    <name type="scientific">Pedobacter polaris</name>
    <dbReference type="NCBI Taxonomy" id="2571273"/>
    <lineage>
        <taxon>Bacteria</taxon>
        <taxon>Pseudomonadati</taxon>
        <taxon>Bacteroidota</taxon>
        <taxon>Sphingobacteriia</taxon>
        <taxon>Sphingobacteriales</taxon>
        <taxon>Sphingobacteriaceae</taxon>
        <taxon>Pedobacter</taxon>
    </lineage>
</organism>
<accession>A0A4U1CUH1</accession>
<evidence type="ECO:0000313" key="1">
    <source>
        <dbReference type="EMBL" id="TKC12493.1"/>
    </source>
</evidence>